<dbReference type="SUPFAM" id="SSF103473">
    <property type="entry name" value="MFS general substrate transporter"/>
    <property type="match status" value="1"/>
</dbReference>
<accession>A0A0G0M100</accession>
<dbReference type="InterPro" id="IPR011701">
    <property type="entry name" value="MFS"/>
</dbReference>
<feature type="transmembrane region" description="Helical" evidence="7">
    <location>
        <begin position="12"/>
        <end position="34"/>
    </location>
</feature>
<sequence>MIPPNLNLVVKFFIMAESLIWSAWNLSAPIFAVFVTNRITGGSVQIAATMISVYLFVRVVLELLSSSFLSMRSLKTQVSSIVVGILLLSLAYVGFAFSKSVFELYLGWVLAGIGMGISAPIKGAIFSKHLDGKKEALEWGIHDAVILGSMAVAAAVGGTIASNLGFRVLFILASIVNLLGIFPYFVMYRKIRYGHWKIA</sequence>
<comment type="subcellular location">
    <subcellularLocation>
        <location evidence="1">Cell membrane</location>
        <topology evidence="1">Multi-pass membrane protein</topology>
    </subcellularLocation>
</comment>
<feature type="transmembrane region" description="Helical" evidence="7">
    <location>
        <begin position="166"/>
        <end position="187"/>
    </location>
</feature>
<keyword evidence="2" id="KW-0813">Transport</keyword>
<evidence type="ECO:0000256" key="1">
    <source>
        <dbReference type="ARBA" id="ARBA00004651"/>
    </source>
</evidence>
<evidence type="ECO:0000313" key="10">
    <source>
        <dbReference type="Proteomes" id="UP000034235"/>
    </source>
</evidence>
<feature type="transmembrane region" description="Helical" evidence="7">
    <location>
        <begin position="46"/>
        <end position="66"/>
    </location>
</feature>
<dbReference type="PROSITE" id="PS50850">
    <property type="entry name" value="MFS"/>
    <property type="match status" value="1"/>
</dbReference>
<dbReference type="GO" id="GO:0005886">
    <property type="term" value="C:plasma membrane"/>
    <property type="evidence" value="ECO:0007669"/>
    <property type="project" value="UniProtKB-SubCell"/>
</dbReference>
<organism evidence="9 10">
    <name type="scientific">Candidatus Daviesbacteria bacterium GW2011_GWA2_38_24</name>
    <dbReference type="NCBI Taxonomy" id="1618422"/>
    <lineage>
        <taxon>Bacteria</taxon>
        <taxon>Candidatus Daviesiibacteriota</taxon>
    </lineage>
</organism>
<feature type="transmembrane region" description="Helical" evidence="7">
    <location>
        <begin position="139"/>
        <end position="160"/>
    </location>
</feature>
<dbReference type="EMBL" id="LBUP01000001">
    <property type="protein sequence ID" value="KKQ67329.1"/>
    <property type="molecule type" value="Genomic_DNA"/>
</dbReference>
<feature type="transmembrane region" description="Helical" evidence="7">
    <location>
        <begin position="104"/>
        <end position="127"/>
    </location>
</feature>
<evidence type="ECO:0000259" key="8">
    <source>
        <dbReference type="PROSITE" id="PS50850"/>
    </source>
</evidence>
<evidence type="ECO:0000256" key="3">
    <source>
        <dbReference type="ARBA" id="ARBA00022475"/>
    </source>
</evidence>
<dbReference type="InterPro" id="IPR020846">
    <property type="entry name" value="MFS_dom"/>
</dbReference>
<protein>
    <recommendedName>
        <fullName evidence="8">Major facilitator superfamily (MFS) profile domain-containing protein</fullName>
    </recommendedName>
</protein>
<dbReference type="Proteomes" id="UP000034235">
    <property type="component" value="Unassembled WGS sequence"/>
</dbReference>
<evidence type="ECO:0000256" key="6">
    <source>
        <dbReference type="ARBA" id="ARBA00023136"/>
    </source>
</evidence>
<proteinExistence type="predicted"/>
<dbReference type="GO" id="GO:0022857">
    <property type="term" value="F:transmembrane transporter activity"/>
    <property type="evidence" value="ECO:0007669"/>
    <property type="project" value="InterPro"/>
</dbReference>
<feature type="transmembrane region" description="Helical" evidence="7">
    <location>
        <begin position="78"/>
        <end position="98"/>
    </location>
</feature>
<reference evidence="9 10" key="1">
    <citation type="journal article" date="2015" name="Nature">
        <title>rRNA introns, odd ribosomes, and small enigmatic genomes across a large radiation of phyla.</title>
        <authorList>
            <person name="Brown C.T."/>
            <person name="Hug L.A."/>
            <person name="Thomas B.C."/>
            <person name="Sharon I."/>
            <person name="Castelle C.J."/>
            <person name="Singh A."/>
            <person name="Wilkins M.J."/>
            <person name="Williams K.H."/>
            <person name="Banfield J.F."/>
        </authorList>
    </citation>
    <scope>NUCLEOTIDE SEQUENCE [LARGE SCALE GENOMIC DNA]</scope>
</reference>
<keyword evidence="6 7" id="KW-0472">Membrane</keyword>
<dbReference type="InterPro" id="IPR036259">
    <property type="entry name" value="MFS_trans_sf"/>
</dbReference>
<name>A0A0G0M100_9BACT</name>
<evidence type="ECO:0000256" key="2">
    <source>
        <dbReference type="ARBA" id="ARBA00022448"/>
    </source>
</evidence>
<dbReference type="Gene3D" id="1.20.1250.20">
    <property type="entry name" value="MFS general substrate transporter like domains"/>
    <property type="match status" value="1"/>
</dbReference>
<evidence type="ECO:0000256" key="5">
    <source>
        <dbReference type="ARBA" id="ARBA00022989"/>
    </source>
</evidence>
<evidence type="ECO:0000256" key="4">
    <source>
        <dbReference type="ARBA" id="ARBA00022692"/>
    </source>
</evidence>
<keyword evidence="4 7" id="KW-0812">Transmembrane</keyword>
<dbReference type="PANTHER" id="PTHR23517">
    <property type="entry name" value="RESISTANCE PROTEIN MDTM, PUTATIVE-RELATED-RELATED"/>
    <property type="match status" value="1"/>
</dbReference>
<keyword evidence="5 7" id="KW-1133">Transmembrane helix</keyword>
<keyword evidence="3" id="KW-1003">Cell membrane</keyword>
<gene>
    <name evidence="9" type="ORF">US86_C0001G0256</name>
</gene>
<dbReference type="AlphaFoldDB" id="A0A0G0M100"/>
<evidence type="ECO:0000256" key="7">
    <source>
        <dbReference type="SAM" id="Phobius"/>
    </source>
</evidence>
<dbReference type="Pfam" id="PF07690">
    <property type="entry name" value="MFS_1"/>
    <property type="match status" value="1"/>
</dbReference>
<dbReference type="InterPro" id="IPR050171">
    <property type="entry name" value="MFS_Transporters"/>
</dbReference>
<comment type="caution">
    <text evidence="9">The sequence shown here is derived from an EMBL/GenBank/DDBJ whole genome shotgun (WGS) entry which is preliminary data.</text>
</comment>
<evidence type="ECO:0000313" key="9">
    <source>
        <dbReference type="EMBL" id="KKQ67329.1"/>
    </source>
</evidence>
<feature type="domain" description="Major facilitator superfamily (MFS) profile" evidence="8">
    <location>
        <begin position="1"/>
        <end position="199"/>
    </location>
</feature>